<dbReference type="AlphaFoldDB" id="A0AAV4B990"/>
<comment type="caution">
    <text evidence="2">The sequence shown here is derived from an EMBL/GenBank/DDBJ whole genome shotgun (WGS) entry which is preliminary data.</text>
</comment>
<sequence>MPTICVRTSAKCPTMDGPDWTKKFTEGQRFLAYPVLSFTWDILHDSAGIRKNNKWIEAIDDDDDDDGDDDHDDDDDDDHDDDDDDDNENKSNNDEDEKMIADRVSKNIVGPKH</sequence>
<dbReference type="EMBL" id="BLXT01004610">
    <property type="protein sequence ID" value="GFO15692.1"/>
    <property type="molecule type" value="Genomic_DNA"/>
</dbReference>
<evidence type="ECO:0000313" key="3">
    <source>
        <dbReference type="Proteomes" id="UP000735302"/>
    </source>
</evidence>
<reference evidence="2 3" key="1">
    <citation type="journal article" date="2021" name="Elife">
        <title>Chloroplast acquisition without the gene transfer in kleptoplastic sea slugs, Plakobranchus ocellatus.</title>
        <authorList>
            <person name="Maeda T."/>
            <person name="Takahashi S."/>
            <person name="Yoshida T."/>
            <person name="Shimamura S."/>
            <person name="Takaki Y."/>
            <person name="Nagai Y."/>
            <person name="Toyoda A."/>
            <person name="Suzuki Y."/>
            <person name="Arimoto A."/>
            <person name="Ishii H."/>
            <person name="Satoh N."/>
            <person name="Nishiyama T."/>
            <person name="Hasebe M."/>
            <person name="Maruyama T."/>
            <person name="Minagawa J."/>
            <person name="Obokata J."/>
            <person name="Shigenobu S."/>
        </authorList>
    </citation>
    <scope>NUCLEOTIDE SEQUENCE [LARGE SCALE GENOMIC DNA]</scope>
</reference>
<gene>
    <name evidence="2" type="ORF">PoB_004219700</name>
</gene>
<protein>
    <submittedName>
        <fullName evidence="2">Uncharacterized protein</fullName>
    </submittedName>
</protein>
<keyword evidence="3" id="KW-1185">Reference proteome</keyword>
<evidence type="ECO:0000313" key="2">
    <source>
        <dbReference type="EMBL" id="GFO15692.1"/>
    </source>
</evidence>
<feature type="compositionally biased region" description="Basic and acidic residues" evidence="1">
    <location>
        <begin position="88"/>
        <end position="105"/>
    </location>
</feature>
<evidence type="ECO:0000256" key="1">
    <source>
        <dbReference type="SAM" id="MobiDB-lite"/>
    </source>
</evidence>
<name>A0AAV4B990_9GAST</name>
<organism evidence="2 3">
    <name type="scientific">Plakobranchus ocellatus</name>
    <dbReference type="NCBI Taxonomy" id="259542"/>
    <lineage>
        <taxon>Eukaryota</taxon>
        <taxon>Metazoa</taxon>
        <taxon>Spiralia</taxon>
        <taxon>Lophotrochozoa</taxon>
        <taxon>Mollusca</taxon>
        <taxon>Gastropoda</taxon>
        <taxon>Heterobranchia</taxon>
        <taxon>Euthyneura</taxon>
        <taxon>Panpulmonata</taxon>
        <taxon>Sacoglossa</taxon>
        <taxon>Placobranchoidea</taxon>
        <taxon>Plakobranchidae</taxon>
        <taxon>Plakobranchus</taxon>
    </lineage>
</organism>
<feature type="region of interest" description="Disordered" evidence="1">
    <location>
        <begin position="59"/>
        <end position="113"/>
    </location>
</feature>
<feature type="compositionally biased region" description="Acidic residues" evidence="1">
    <location>
        <begin position="59"/>
        <end position="87"/>
    </location>
</feature>
<accession>A0AAV4B990</accession>
<proteinExistence type="predicted"/>
<dbReference type="Proteomes" id="UP000735302">
    <property type="component" value="Unassembled WGS sequence"/>
</dbReference>